<evidence type="ECO:0000259" key="8">
    <source>
        <dbReference type="SMART" id="SM00905"/>
    </source>
</evidence>
<evidence type="ECO:0000256" key="3">
    <source>
        <dbReference type="ARBA" id="ARBA00005708"/>
    </source>
</evidence>
<gene>
    <name evidence="9" type="ORF">METZ01_LOCUS349652</name>
</gene>
<dbReference type="GO" id="GO:0004150">
    <property type="term" value="F:dihydroneopterin aldolase activity"/>
    <property type="evidence" value="ECO:0007669"/>
    <property type="project" value="UniProtKB-EC"/>
</dbReference>
<dbReference type="EC" id="4.1.2.25" evidence="4"/>
<dbReference type="GO" id="GO:0005737">
    <property type="term" value="C:cytoplasm"/>
    <property type="evidence" value="ECO:0007669"/>
    <property type="project" value="TreeGrafter"/>
</dbReference>
<accession>A0A382RIJ3</accession>
<dbReference type="InterPro" id="IPR006157">
    <property type="entry name" value="FolB_dom"/>
</dbReference>
<feature type="domain" description="Dihydroneopterin aldolase/epimerase" evidence="8">
    <location>
        <begin position="4"/>
        <end position="116"/>
    </location>
</feature>
<evidence type="ECO:0000256" key="5">
    <source>
        <dbReference type="ARBA" id="ARBA00022909"/>
    </source>
</evidence>
<proteinExistence type="inferred from homology"/>
<comment type="pathway">
    <text evidence="2">Cofactor biosynthesis; tetrahydrofolate biosynthesis; 2-amino-4-hydroxy-6-hydroxymethyl-7,8-dihydropteridine diphosphate from 7,8-dihydroneopterin triphosphate: step 3/4.</text>
</comment>
<keyword evidence="6" id="KW-0456">Lyase</keyword>
<dbReference type="InterPro" id="IPR043133">
    <property type="entry name" value="GTP-CH-I_C/QueF"/>
</dbReference>
<comment type="catalytic activity">
    <reaction evidence="1">
        <text>7,8-dihydroneopterin = 6-hydroxymethyl-7,8-dihydropterin + glycolaldehyde</text>
        <dbReference type="Rhea" id="RHEA:10540"/>
        <dbReference type="ChEBI" id="CHEBI:17001"/>
        <dbReference type="ChEBI" id="CHEBI:17071"/>
        <dbReference type="ChEBI" id="CHEBI:44841"/>
        <dbReference type="EC" id="4.1.2.25"/>
    </reaction>
</comment>
<evidence type="ECO:0000256" key="4">
    <source>
        <dbReference type="ARBA" id="ARBA00013043"/>
    </source>
</evidence>
<evidence type="ECO:0000256" key="6">
    <source>
        <dbReference type="ARBA" id="ARBA00023239"/>
    </source>
</evidence>
<dbReference type="AlphaFoldDB" id="A0A382RIJ3"/>
<name>A0A382RIJ3_9ZZZZ</name>
<keyword evidence="5" id="KW-0289">Folate biosynthesis</keyword>
<dbReference type="InterPro" id="IPR006156">
    <property type="entry name" value="Dihydroneopterin_aldolase"/>
</dbReference>
<dbReference type="SUPFAM" id="SSF55620">
    <property type="entry name" value="Tetrahydrobiopterin biosynthesis enzymes-like"/>
    <property type="match status" value="1"/>
</dbReference>
<protein>
    <recommendedName>
        <fullName evidence="4">dihydroneopterin aldolase</fullName>
        <ecNumber evidence="4">4.1.2.25</ecNumber>
    </recommendedName>
    <alternativeName>
        <fullName evidence="7">7,8-dihydroneopterin aldolase</fullName>
    </alternativeName>
</protein>
<dbReference type="SMART" id="SM00905">
    <property type="entry name" value="FolB"/>
    <property type="match status" value="1"/>
</dbReference>
<evidence type="ECO:0000256" key="7">
    <source>
        <dbReference type="ARBA" id="ARBA00032903"/>
    </source>
</evidence>
<evidence type="ECO:0000256" key="1">
    <source>
        <dbReference type="ARBA" id="ARBA00001353"/>
    </source>
</evidence>
<organism evidence="9">
    <name type="scientific">marine metagenome</name>
    <dbReference type="NCBI Taxonomy" id="408172"/>
    <lineage>
        <taxon>unclassified sequences</taxon>
        <taxon>metagenomes</taxon>
        <taxon>ecological metagenomes</taxon>
    </lineage>
</organism>
<dbReference type="EMBL" id="UINC01121551">
    <property type="protein sequence ID" value="SVC96798.1"/>
    <property type="molecule type" value="Genomic_DNA"/>
</dbReference>
<sequence length="116" mass="13423">MGSIHLEGIEVVARIGLLEEEQHAPQDLYVTVDLAYDFAKVRESDDLAEGIDYREVIACVKKFASTYDGKMLERFAHLMAEKLKEEFPVEKVRLAVDKPRYTRKLGLREIRVQVER</sequence>
<dbReference type="PANTHER" id="PTHR42844">
    <property type="entry name" value="DIHYDRONEOPTERIN ALDOLASE 1-RELATED"/>
    <property type="match status" value="1"/>
</dbReference>
<reference evidence="9" key="1">
    <citation type="submission" date="2018-05" db="EMBL/GenBank/DDBJ databases">
        <authorList>
            <person name="Lanie J.A."/>
            <person name="Ng W.-L."/>
            <person name="Kazmierczak K.M."/>
            <person name="Andrzejewski T.M."/>
            <person name="Davidsen T.M."/>
            <person name="Wayne K.J."/>
            <person name="Tettelin H."/>
            <person name="Glass J.I."/>
            <person name="Rusch D."/>
            <person name="Podicherti R."/>
            <person name="Tsui H.-C.T."/>
            <person name="Winkler M.E."/>
        </authorList>
    </citation>
    <scope>NUCLEOTIDE SEQUENCE</scope>
</reference>
<comment type="similarity">
    <text evidence="3">Belongs to the DHNA family.</text>
</comment>
<evidence type="ECO:0000313" key="9">
    <source>
        <dbReference type="EMBL" id="SVC96798.1"/>
    </source>
</evidence>
<dbReference type="NCBIfam" id="TIGR00526">
    <property type="entry name" value="folB_dom"/>
    <property type="match status" value="1"/>
</dbReference>
<dbReference type="Pfam" id="PF02152">
    <property type="entry name" value="FolB"/>
    <property type="match status" value="1"/>
</dbReference>
<evidence type="ECO:0000256" key="2">
    <source>
        <dbReference type="ARBA" id="ARBA00005013"/>
    </source>
</evidence>
<dbReference type="GO" id="GO:0046656">
    <property type="term" value="P:folic acid biosynthetic process"/>
    <property type="evidence" value="ECO:0007669"/>
    <property type="project" value="UniProtKB-KW"/>
</dbReference>
<dbReference type="Gene3D" id="3.30.1130.10">
    <property type="match status" value="1"/>
</dbReference>
<dbReference type="PANTHER" id="PTHR42844:SF1">
    <property type="entry name" value="DIHYDRONEOPTERIN ALDOLASE 1-RELATED"/>
    <property type="match status" value="1"/>
</dbReference>